<accession>A0A314XZZ4</accession>
<evidence type="ECO:0000313" key="1">
    <source>
        <dbReference type="EMBL" id="PQP97360.1"/>
    </source>
</evidence>
<organism evidence="1 2">
    <name type="scientific">Prunus yedoensis var. nudiflora</name>
    <dbReference type="NCBI Taxonomy" id="2094558"/>
    <lineage>
        <taxon>Eukaryota</taxon>
        <taxon>Viridiplantae</taxon>
        <taxon>Streptophyta</taxon>
        <taxon>Embryophyta</taxon>
        <taxon>Tracheophyta</taxon>
        <taxon>Spermatophyta</taxon>
        <taxon>Magnoliopsida</taxon>
        <taxon>eudicotyledons</taxon>
        <taxon>Gunneridae</taxon>
        <taxon>Pentapetalae</taxon>
        <taxon>rosids</taxon>
        <taxon>fabids</taxon>
        <taxon>Rosales</taxon>
        <taxon>Rosaceae</taxon>
        <taxon>Amygdaloideae</taxon>
        <taxon>Amygdaleae</taxon>
        <taxon>Prunus</taxon>
    </lineage>
</organism>
<protein>
    <submittedName>
        <fullName evidence="1">Uncharacterized protein</fullName>
    </submittedName>
</protein>
<name>A0A314XZZ4_PRUYE</name>
<comment type="caution">
    <text evidence="1">The sequence shown here is derived from an EMBL/GenBank/DDBJ whole genome shotgun (WGS) entry which is preliminary data.</text>
</comment>
<evidence type="ECO:0000313" key="2">
    <source>
        <dbReference type="Proteomes" id="UP000250321"/>
    </source>
</evidence>
<proteinExistence type="predicted"/>
<gene>
    <name evidence="1" type="ORF">Pyn_09092</name>
</gene>
<reference evidence="1 2" key="1">
    <citation type="submission" date="2018-02" db="EMBL/GenBank/DDBJ databases">
        <title>Draft genome of wild Prunus yedoensis var. nudiflora.</title>
        <authorList>
            <person name="Baek S."/>
            <person name="Kim J.-H."/>
            <person name="Choi K."/>
            <person name="Kim G.-B."/>
            <person name="Cho A."/>
            <person name="Jang H."/>
            <person name="Shin C.-H."/>
            <person name="Yu H.-J."/>
            <person name="Mun J.-H."/>
        </authorList>
    </citation>
    <scope>NUCLEOTIDE SEQUENCE [LARGE SCALE GENOMIC DNA]</scope>
    <source>
        <strain evidence="2">cv. Jeju island</strain>
        <tissue evidence="1">Leaf</tissue>
    </source>
</reference>
<dbReference type="AlphaFoldDB" id="A0A314XZZ4"/>
<dbReference type="Proteomes" id="UP000250321">
    <property type="component" value="Unassembled WGS sequence"/>
</dbReference>
<keyword evidence="2" id="KW-1185">Reference proteome</keyword>
<sequence>MGRDSAKPQPPNGKVVQSFRGQGIDRYTLVNINNNPRSFATFLTRLSYRPACKQMIGEGSVPVNV</sequence>
<dbReference type="EMBL" id="PJQY01001981">
    <property type="protein sequence ID" value="PQP97360.1"/>
    <property type="molecule type" value="Genomic_DNA"/>
</dbReference>